<feature type="compositionally biased region" description="Acidic residues" evidence="1">
    <location>
        <begin position="155"/>
        <end position="169"/>
    </location>
</feature>
<keyword evidence="2" id="KW-1133">Transmembrane helix</keyword>
<evidence type="ECO:0000256" key="1">
    <source>
        <dbReference type="SAM" id="MobiDB-lite"/>
    </source>
</evidence>
<keyword evidence="4" id="KW-1185">Reference proteome</keyword>
<evidence type="ECO:0000313" key="3">
    <source>
        <dbReference type="EMBL" id="KAF9583196.1"/>
    </source>
</evidence>
<evidence type="ECO:0000313" key="4">
    <source>
        <dbReference type="Proteomes" id="UP000780801"/>
    </source>
</evidence>
<gene>
    <name evidence="3" type="ORF">BGW38_010044</name>
</gene>
<dbReference type="AlphaFoldDB" id="A0A9P6KFN8"/>
<feature type="region of interest" description="Disordered" evidence="1">
    <location>
        <begin position="229"/>
        <end position="261"/>
    </location>
</feature>
<name>A0A9P6KFN8_9FUNG</name>
<evidence type="ECO:0000256" key="2">
    <source>
        <dbReference type="SAM" id="Phobius"/>
    </source>
</evidence>
<feature type="compositionally biased region" description="Acidic residues" evidence="1">
    <location>
        <begin position="101"/>
        <end position="113"/>
    </location>
</feature>
<keyword evidence="2" id="KW-0812">Transmembrane</keyword>
<feature type="region of interest" description="Disordered" evidence="1">
    <location>
        <begin position="139"/>
        <end position="197"/>
    </location>
</feature>
<protein>
    <submittedName>
        <fullName evidence="3">Uncharacterized protein</fullName>
    </submittedName>
</protein>
<proteinExistence type="predicted"/>
<sequence length="316" mass="37078">ADPLNPIVFIPPALLVLAILGILAYNYQAQLQFWASDIKWRYYRWRAMREVLARNNNHPVDGLREEYYSDGDYEQEGREFDENDALGDEDMAALLGAEETLDGDESDGQEEPVDPQGSSTARLRMHHEMVQRMRARAGFAPEPFPGDVQAGAAEEGGDNEDEEEDDEDGAPVAGPSNPARIKKIGKKRAEKLQRKEQMRSYHEFLQMQREERRQQEELFKVHDAIQREERQRKRNAQLEKDKRRKEQERRLQDKNAQAKQRRLEAEKILQERAQRELYEYLQWHWFARDLNLLHLDFVGIIRSLSFHVTEYSGDKL</sequence>
<accession>A0A9P6KFN8</accession>
<feature type="compositionally biased region" description="Basic residues" evidence="1">
    <location>
        <begin position="180"/>
        <end position="189"/>
    </location>
</feature>
<feature type="region of interest" description="Disordered" evidence="1">
    <location>
        <begin position="101"/>
        <end position="122"/>
    </location>
</feature>
<dbReference type="EMBL" id="JAABOA010000779">
    <property type="protein sequence ID" value="KAF9583196.1"/>
    <property type="molecule type" value="Genomic_DNA"/>
</dbReference>
<feature type="transmembrane region" description="Helical" evidence="2">
    <location>
        <begin position="6"/>
        <end position="25"/>
    </location>
</feature>
<organism evidence="3 4">
    <name type="scientific">Lunasporangiospora selenospora</name>
    <dbReference type="NCBI Taxonomy" id="979761"/>
    <lineage>
        <taxon>Eukaryota</taxon>
        <taxon>Fungi</taxon>
        <taxon>Fungi incertae sedis</taxon>
        <taxon>Mucoromycota</taxon>
        <taxon>Mortierellomycotina</taxon>
        <taxon>Mortierellomycetes</taxon>
        <taxon>Mortierellales</taxon>
        <taxon>Mortierellaceae</taxon>
        <taxon>Lunasporangiospora</taxon>
    </lineage>
</organism>
<comment type="caution">
    <text evidence="3">The sequence shown here is derived from an EMBL/GenBank/DDBJ whole genome shotgun (WGS) entry which is preliminary data.</text>
</comment>
<keyword evidence="2" id="KW-0472">Membrane</keyword>
<dbReference type="Proteomes" id="UP000780801">
    <property type="component" value="Unassembled WGS sequence"/>
</dbReference>
<feature type="non-terminal residue" evidence="3">
    <location>
        <position position="316"/>
    </location>
</feature>
<feature type="compositionally biased region" description="Basic and acidic residues" evidence="1">
    <location>
        <begin position="229"/>
        <end position="253"/>
    </location>
</feature>
<reference evidence="3" key="1">
    <citation type="journal article" date="2020" name="Fungal Divers.">
        <title>Resolving the Mortierellaceae phylogeny through synthesis of multi-gene phylogenetics and phylogenomics.</title>
        <authorList>
            <person name="Vandepol N."/>
            <person name="Liber J."/>
            <person name="Desiro A."/>
            <person name="Na H."/>
            <person name="Kennedy M."/>
            <person name="Barry K."/>
            <person name="Grigoriev I.V."/>
            <person name="Miller A.N."/>
            <person name="O'Donnell K."/>
            <person name="Stajich J.E."/>
            <person name="Bonito G."/>
        </authorList>
    </citation>
    <scope>NUCLEOTIDE SEQUENCE</scope>
    <source>
        <strain evidence="3">KOD1015</strain>
    </source>
</reference>
<dbReference type="OrthoDB" id="2421798at2759"/>